<organism evidence="2 3">
    <name type="scientific">Paenibacillus donghaensis</name>
    <dbReference type="NCBI Taxonomy" id="414771"/>
    <lineage>
        <taxon>Bacteria</taxon>
        <taxon>Bacillati</taxon>
        <taxon>Bacillota</taxon>
        <taxon>Bacilli</taxon>
        <taxon>Bacillales</taxon>
        <taxon>Paenibacillaceae</taxon>
        <taxon>Paenibacillus</taxon>
    </lineage>
</organism>
<keyword evidence="3" id="KW-1185">Reference proteome</keyword>
<evidence type="ECO:0000313" key="3">
    <source>
        <dbReference type="Proteomes" id="UP000249890"/>
    </source>
</evidence>
<name>A0A2Z2KH06_9BACL</name>
<accession>A0A2Z2KH06</accession>
<evidence type="ECO:0000259" key="1">
    <source>
        <dbReference type="Pfam" id="PF13569"/>
    </source>
</evidence>
<reference evidence="2 3" key="1">
    <citation type="submission" date="2017-06" db="EMBL/GenBank/DDBJ databases">
        <title>Complete genome sequence of Paenibacillus donghaensis KCTC 13049T isolated from East Sea sediment, South Korea.</title>
        <authorList>
            <person name="Jung B.K."/>
            <person name="Hong S.-J."/>
            <person name="Shin J.-H."/>
        </authorList>
    </citation>
    <scope>NUCLEOTIDE SEQUENCE [LARGE SCALE GENOMIC DNA]</scope>
    <source>
        <strain evidence="2 3">KCTC 13049</strain>
    </source>
</reference>
<sequence length="1176" mass="133173">MNLINHTTSPLIEKFAQSCSDEYSRTVDRKAEIAAYIMGESAEFPSLMNNSNIYSYRTMEALKRMSGKVDEHVFTRAAGIVLRTGSNQNRVYYRYNQIFDLATGDTLLPRGLGARSVIGAERLDQAVERLRLIVQYAGDAVIQSEIKSRQNHSAFGTKNTGHFHSAAGLLLLLKAYKALNPEYVQEKQKELPPLLQALLDEDQTRLQAELDQVLERVVIQQLPLKDNLSTLDLEPQFLQAKRDAVQARRFPSSAYSASQHLQREVFYDSLLQIHSAFMYAIHLKGGKEVFLKELDETGQLLLEAVRDLHEVLPLEVRSNLLELDDKAKNPQSLLAGIVPLDEPYPLIEQLGAQLQYFTIAWNTLKAAVQDDPARSGRALEIMRRPYPRAFLRKVLEDNSADLEAIPGNLEQLVLQSISDLSNKNKHALSLIRYLSGELSLESYLSDDNKLTMFDSRDRDTSRRSVFIAISFLPLDSQAYRRFVLLLCHPDTRTAGLLAMLYKSFDFSGEQLLAQYENDPEVDGEQLLLDLLMLNGQQEYDYVSIPRVELGRIIQSHMANSLKFYKKLPTDTRLTLLETAYTNRDSLPTEEYAESLRLGLTDSSKQANQLAQSEFTRNPDRELYVNLYKADNKASLKELVLNGLRELPGASQAYEELLAYETSEALKQLIQVLLNTEGQSPTAAHAALAKLTDAKRMSRLNWLPLDHLPALRGQGGEELDEGIPLYLLVQSLDFATEPNPRLAEVREYADSLSLADFSAEILSLWIQNQAPAKEKWVLFLSALFGDRRVIELLAAQIKEWTENSRGAIAAEAVRALSYVNDKAALMTIDRVKRSVKNRQVKGAAEEALSMAAENMGLTQEELEDRLVTSLGFDEAGTLSLSYGERAFTVKVTGDLQLSVLNEETGKEVKSLPAPAQKDDAELAAQAKKTFTQLKKDLKMMVAIQSQRVEESLSKQRLWTLEAWRDLFVHNVIMRKFSIGLVWAVYRDGKLADTFRYMEDGTFNTVDEDEYEFADGVLIGLIHPVELDQETLAAWRTQLEDYEITQPFEQLNRTVYKPGEEDSGSRAYTALPEEDFSPTAFPKVLEKYGWYKGAAQDGGMYFEFYKEYGELIAELKFSGASISYYEGMEDITLESLAFFTNRHSTYYYYDQTQGLYLDQVPTRVYSETLYDIMRATGR</sequence>
<dbReference type="EMBL" id="CP021780">
    <property type="protein sequence ID" value="ASA21449.1"/>
    <property type="molecule type" value="Genomic_DNA"/>
</dbReference>
<proteinExistence type="predicted"/>
<dbReference type="RefSeq" id="WP_087915459.1">
    <property type="nucleotide sequence ID" value="NZ_CP021780.1"/>
</dbReference>
<dbReference type="OrthoDB" id="4770574at2"/>
<gene>
    <name evidence="2" type="ORF">B9T62_12080</name>
</gene>
<feature type="domain" description="DUF4132" evidence="1">
    <location>
        <begin position="904"/>
        <end position="1088"/>
    </location>
</feature>
<evidence type="ECO:0000313" key="2">
    <source>
        <dbReference type="EMBL" id="ASA21449.1"/>
    </source>
</evidence>
<dbReference type="InterPro" id="IPR025406">
    <property type="entry name" value="DUF4132"/>
</dbReference>
<protein>
    <recommendedName>
        <fullName evidence="1">DUF4132 domain-containing protein</fullName>
    </recommendedName>
</protein>
<dbReference type="Proteomes" id="UP000249890">
    <property type="component" value="Chromosome"/>
</dbReference>
<dbReference type="Pfam" id="PF13569">
    <property type="entry name" value="DUF4132"/>
    <property type="match status" value="1"/>
</dbReference>
<dbReference type="AlphaFoldDB" id="A0A2Z2KH06"/>
<dbReference type="KEGG" id="pdh:B9T62_12080"/>